<gene>
    <name evidence="18" type="ORF">HNP46_002394</name>
</gene>
<dbReference type="SUPFAM" id="SSF56935">
    <property type="entry name" value="Porins"/>
    <property type="match status" value="1"/>
</dbReference>
<dbReference type="Pfam" id="PF07715">
    <property type="entry name" value="Plug"/>
    <property type="match status" value="1"/>
</dbReference>
<feature type="signal peptide" evidence="16">
    <location>
        <begin position="1"/>
        <end position="39"/>
    </location>
</feature>
<feature type="chain" id="PRO_5031122520" evidence="16">
    <location>
        <begin position="40"/>
        <end position="819"/>
    </location>
</feature>
<keyword evidence="10 15" id="KW-0798">TonB box</keyword>
<evidence type="ECO:0000256" key="16">
    <source>
        <dbReference type="SAM" id="SignalP"/>
    </source>
</evidence>
<evidence type="ECO:0000256" key="13">
    <source>
        <dbReference type="ARBA" id="ARBA00023237"/>
    </source>
</evidence>
<evidence type="ECO:0000256" key="6">
    <source>
        <dbReference type="ARBA" id="ARBA00022692"/>
    </source>
</evidence>
<evidence type="ECO:0000256" key="8">
    <source>
        <dbReference type="ARBA" id="ARBA00023004"/>
    </source>
</evidence>
<keyword evidence="4 14" id="KW-1134">Transmembrane beta strand</keyword>
<dbReference type="Pfam" id="PF00593">
    <property type="entry name" value="TonB_dep_Rec_b-barrel"/>
    <property type="match status" value="1"/>
</dbReference>
<dbReference type="Gene3D" id="2.170.130.10">
    <property type="entry name" value="TonB-dependent receptor, plug domain"/>
    <property type="match status" value="1"/>
</dbReference>
<dbReference type="GO" id="GO:0009279">
    <property type="term" value="C:cell outer membrane"/>
    <property type="evidence" value="ECO:0007669"/>
    <property type="project" value="UniProtKB-SubCell"/>
</dbReference>
<dbReference type="InterPro" id="IPR036942">
    <property type="entry name" value="Beta-barrel_TonB_sf"/>
</dbReference>
<dbReference type="SMART" id="SM00965">
    <property type="entry name" value="STN"/>
    <property type="match status" value="1"/>
</dbReference>
<dbReference type="AlphaFoldDB" id="A0A7W7KIU1"/>
<evidence type="ECO:0000256" key="5">
    <source>
        <dbReference type="ARBA" id="ARBA00022496"/>
    </source>
</evidence>
<dbReference type="PROSITE" id="PS52016">
    <property type="entry name" value="TONB_DEPENDENT_REC_3"/>
    <property type="match status" value="1"/>
</dbReference>
<evidence type="ECO:0000256" key="7">
    <source>
        <dbReference type="ARBA" id="ARBA00022729"/>
    </source>
</evidence>
<dbReference type="Proteomes" id="UP000566995">
    <property type="component" value="Unassembled WGS sequence"/>
</dbReference>
<name>A0A7W7KIU1_PSENT</name>
<dbReference type="PANTHER" id="PTHR32552:SF68">
    <property type="entry name" value="FERRICHROME OUTER MEMBRANE TRANSPORTER_PHAGE RECEPTOR"/>
    <property type="match status" value="1"/>
</dbReference>
<sequence>MYLSTQSSRRFARRPLALAISLSLCSAAALTLPTAPVQAASGSEQSATHEYHIAPGALAAALNQFSSQAGIYLVGHNDLTAGKSSQGLNGRYSVDRALALLLDGTGLQAIAQESGGYVLQPDPSGSVLQLDSTSVIGTGISGEQLADKGYNAKVSSTAGKTSTSLAETPRSISVVTRQRMQDQQSQTLTDVLGYVPGIFAPPFAAGDGQAGDLFFIRGFNATDWGYGLLRDGLRVQGNRYDTSSEPYGLERVEVFRGPTSILYGENAPGGIVNLVSKRPTADPRGEVQLTYGSHDRKQLGVDVSGPLTDEGNILGRVVMLGRDSGTQVDHQPDDRIYIAPSMTFNFDDATALTLLSTYQRDRTLMELGYPAAGTLLHNPNGKISKSTLPGNPDWDNFERETWTLGYEFSHQLDDTWQFRQNSRYMQSRIDRREMWPGSLNNGGFGTNVNFTAYDRYNKSMTYSLDNQFEGHFQSGELANTVLVGASFDRTSFNQDWDAGAGGSVNVFDPVWTTKPSTPIHVQDALLEQKMYGLYGQLQSRYDNWIALLGGRLDEVNSQYRNRAGTTNGLADLDYWDHDFTWQAGLMYQFENGLSPYVSYSTAFAPTQQTSSKSGTLDPTTSEQYEIGVKYEPKGWNTSMTASLYDLRKTDDVIYDSVVGDYRQVGESRAKGLELEVNSDVTENLSLTASYTYTDSRITKDAPGSLLEDHQMTGVPRNQASAWGTYRFLDGYLKGLRVGGGVRHFDSTFAYTPASLYGKLDTGDVTLVDALVGYQLDEHWSAEVNAKNLLDKEYVAGCNNAGRCYWGEERTLLGSVTFRW</sequence>
<dbReference type="RefSeq" id="WP_184589047.1">
    <property type="nucleotide sequence ID" value="NZ_JACHLI010000007.1"/>
</dbReference>
<dbReference type="InterPro" id="IPR010105">
    <property type="entry name" value="TonB_sidphr_rcpt"/>
</dbReference>
<accession>A0A7W7KIU1</accession>
<keyword evidence="6 14" id="KW-0812">Transmembrane</keyword>
<dbReference type="Gene3D" id="3.55.50.30">
    <property type="match status" value="1"/>
</dbReference>
<dbReference type="Pfam" id="PF07660">
    <property type="entry name" value="STN"/>
    <property type="match status" value="1"/>
</dbReference>
<keyword evidence="7 16" id="KW-0732">Signal</keyword>
<dbReference type="InterPro" id="IPR037066">
    <property type="entry name" value="Plug_dom_sf"/>
</dbReference>
<evidence type="ECO:0000256" key="15">
    <source>
        <dbReference type="RuleBase" id="RU003357"/>
    </source>
</evidence>
<evidence type="ECO:0000256" key="2">
    <source>
        <dbReference type="ARBA" id="ARBA00009810"/>
    </source>
</evidence>
<comment type="subcellular location">
    <subcellularLocation>
        <location evidence="1 14">Cell outer membrane</location>
        <topology evidence="1 14">Multi-pass membrane protein</topology>
    </subcellularLocation>
</comment>
<evidence type="ECO:0000256" key="1">
    <source>
        <dbReference type="ARBA" id="ARBA00004571"/>
    </source>
</evidence>
<keyword evidence="13 14" id="KW-0998">Cell outer membrane</keyword>
<organism evidence="18 19">
    <name type="scientific">Pseudomonas nitroreducens</name>
    <dbReference type="NCBI Taxonomy" id="46680"/>
    <lineage>
        <taxon>Bacteria</taxon>
        <taxon>Pseudomonadati</taxon>
        <taxon>Pseudomonadota</taxon>
        <taxon>Gammaproteobacteria</taxon>
        <taxon>Pseudomonadales</taxon>
        <taxon>Pseudomonadaceae</taxon>
        <taxon>Pseudomonas</taxon>
    </lineage>
</organism>
<evidence type="ECO:0000259" key="17">
    <source>
        <dbReference type="SMART" id="SM00965"/>
    </source>
</evidence>
<protein>
    <submittedName>
        <fullName evidence="18">Iron complex outermembrane receptor protein</fullName>
    </submittedName>
</protein>
<keyword evidence="11 14" id="KW-0472">Membrane</keyword>
<keyword evidence="12 18" id="KW-0675">Receptor</keyword>
<keyword evidence="9" id="KW-0406">Ion transport</keyword>
<dbReference type="FunFam" id="2.170.130.10:FF:000001">
    <property type="entry name" value="Catecholate siderophore TonB-dependent receptor"/>
    <property type="match status" value="1"/>
</dbReference>
<evidence type="ECO:0000256" key="11">
    <source>
        <dbReference type="ARBA" id="ARBA00023136"/>
    </source>
</evidence>
<evidence type="ECO:0000313" key="18">
    <source>
        <dbReference type="EMBL" id="MBB4863547.1"/>
    </source>
</evidence>
<dbReference type="InterPro" id="IPR011662">
    <property type="entry name" value="Secretin/TonB_short_N"/>
</dbReference>
<dbReference type="InterPro" id="IPR012910">
    <property type="entry name" value="Plug_dom"/>
</dbReference>
<dbReference type="GO" id="GO:0015891">
    <property type="term" value="P:siderophore transport"/>
    <property type="evidence" value="ECO:0007669"/>
    <property type="project" value="InterPro"/>
</dbReference>
<reference evidence="18 19" key="1">
    <citation type="submission" date="2020-08" db="EMBL/GenBank/DDBJ databases">
        <title>Functional genomics of gut bacteria from endangered species of beetles.</title>
        <authorList>
            <person name="Carlos-Shanley C."/>
        </authorList>
    </citation>
    <scope>NUCLEOTIDE SEQUENCE [LARGE SCALE GENOMIC DNA]</scope>
    <source>
        <strain evidence="18 19">S00179</strain>
    </source>
</reference>
<evidence type="ECO:0000256" key="3">
    <source>
        <dbReference type="ARBA" id="ARBA00022448"/>
    </source>
</evidence>
<keyword evidence="5" id="KW-0410">Iron transport</keyword>
<comment type="caution">
    <text evidence="18">The sequence shown here is derived from an EMBL/GenBank/DDBJ whole genome shotgun (WGS) entry which is preliminary data.</text>
</comment>
<evidence type="ECO:0000313" key="19">
    <source>
        <dbReference type="Proteomes" id="UP000566995"/>
    </source>
</evidence>
<keyword evidence="8" id="KW-0408">Iron</keyword>
<evidence type="ECO:0000256" key="14">
    <source>
        <dbReference type="PROSITE-ProRule" id="PRU01360"/>
    </source>
</evidence>
<dbReference type="GO" id="GO:0038023">
    <property type="term" value="F:signaling receptor activity"/>
    <property type="evidence" value="ECO:0007669"/>
    <property type="project" value="InterPro"/>
</dbReference>
<dbReference type="InterPro" id="IPR000531">
    <property type="entry name" value="Beta-barrel_TonB"/>
</dbReference>
<comment type="similarity">
    <text evidence="2 14 15">Belongs to the TonB-dependent receptor family.</text>
</comment>
<evidence type="ECO:0000256" key="9">
    <source>
        <dbReference type="ARBA" id="ARBA00023065"/>
    </source>
</evidence>
<evidence type="ECO:0000256" key="4">
    <source>
        <dbReference type="ARBA" id="ARBA00022452"/>
    </source>
</evidence>
<dbReference type="CDD" id="cd01347">
    <property type="entry name" value="ligand_gated_channel"/>
    <property type="match status" value="1"/>
</dbReference>
<evidence type="ECO:0000256" key="10">
    <source>
        <dbReference type="ARBA" id="ARBA00023077"/>
    </source>
</evidence>
<proteinExistence type="inferred from homology"/>
<dbReference type="Gene3D" id="2.40.170.20">
    <property type="entry name" value="TonB-dependent receptor, beta-barrel domain"/>
    <property type="match status" value="1"/>
</dbReference>
<keyword evidence="3 14" id="KW-0813">Transport</keyword>
<dbReference type="PANTHER" id="PTHR32552">
    <property type="entry name" value="FERRICHROME IRON RECEPTOR-RELATED"/>
    <property type="match status" value="1"/>
</dbReference>
<dbReference type="EMBL" id="JACHLI010000007">
    <property type="protein sequence ID" value="MBB4863547.1"/>
    <property type="molecule type" value="Genomic_DNA"/>
</dbReference>
<dbReference type="GO" id="GO:0015344">
    <property type="term" value="F:siderophore uptake transmembrane transporter activity"/>
    <property type="evidence" value="ECO:0007669"/>
    <property type="project" value="TreeGrafter"/>
</dbReference>
<dbReference type="InterPro" id="IPR039426">
    <property type="entry name" value="TonB-dep_rcpt-like"/>
</dbReference>
<feature type="domain" description="Secretin/TonB short N-terminal" evidence="17">
    <location>
        <begin position="71"/>
        <end position="122"/>
    </location>
</feature>
<dbReference type="NCBIfam" id="TIGR01783">
    <property type="entry name" value="TonB-siderophor"/>
    <property type="match status" value="1"/>
</dbReference>
<evidence type="ECO:0000256" key="12">
    <source>
        <dbReference type="ARBA" id="ARBA00023170"/>
    </source>
</evidence>